<dbReference type="PANTHER" id="PTHR30472:SF25">
    <property type="entry name" value="ABC TRANSPORTER PERMEASE PROTEIN MJ0876-RELATED"/>
    <property type="match status" value="1"/>
</dbReference>
<dbReference type="Pfam" id="PF01032">
    <property type="entry name" value="FecCD"/>
    <property type="match status" value="1"/>
</dbReference>
<evidence type="ECO:0000256" key="7">
    <source>
        <dbReference type="ARBA" id="ARBA00023136"/>
    </source>
</evidence>
<feature type="transmembrane region" description="Helical" evidence="8">
    <location>
        <begin position="219"/>
        <end position="248"/>
    </location>
</feature>
<comment type="subcellular location">
    <subcellularLocation>
        <location evidence="1">Cell membrane</location>
        <topology evidence="1">Multi-pass membrane protein</topology>
    </subcellularLocation>
</comment>
<feature type="transmembrane region" description="Helical" evidence="8">
    <location>
        <begin position="180"/>
        <end position="199"/>
    </location>
</feature>
<evidence type="ECO:0000313" key="10">
    <source>
        <dbReference type="Proteomes" id="UP000002727"/>
    </source>
</evidence>
<keyword evidence="3" id="KW-0813">Transport</keyword>
<dbReference type="EMBL" id="CP000855">
    <property type="protein sequence ID" value="ACJ15782.1"/>
    <property type="molecule type" value="Genomic_DNA"/>
</dbReference>
<keyword evidence="6 8" id="KW-1133">Transmembrane helix</keyword>
<dbReference type="SUPFAM" id="SSF81345">
    <property type="entry name" value="ABC transporter involved in vitamin B12 uptake, BtuC"/>
    <property type="match status" value="1"/>
</dbReference>
<dbReference type="KEGG" id="ton:TON_0297"/>
<feature type="transmembrane region" description="Helical" evidence="8">
    <location>
        <begin position="43"/>
        <end position="61"/>
    </location>
</feature>
<reference evidence="9 10" key="1">
    <citation type="journal article" date="2008" name="J. Bacteriol.">
        <title>The complete genome sequence of Thermococcus onnurineus NA1 reveals a mixed heterotrophic and carboxydotrophic metabolism.</title>
        <authorList>
            <person name="Lee H.S."/>
            <person name="Kang S.G."/>
            <person name="Bae S.S."/>
            <person name="Lim J.K."/>
            <person name="Cho Y."/>
            <person name="Kim Y.J."/>
            <person name="Jeon J.H."/>
            <person name="Cha S.S."/>
            <person name="Kwon K.K."/>
            <person name="Kim H.T."/>
            <person name="Park C.J."/>
            <person name="Lee H.W."/>
            <person name="Kim S.I."/>
            <person name="Chun J."/>
            <person name="Colwell R.R."/>
            <person name="Kim S.J."/>
            <person name="Lee J.H."/>
        </authorList>
    </citation>
    <scope>NUCLEOTIDE SEQUENCE [LARGE SCALE GENOMIC DNA]</scope>
    <source>
        <strain evidence="9 10">NA1</strain>
    </source>
</reference>
<comment type="similarity">
    <text evidence="2">Belongs to the binding-protein-dependent transport system permease family. FecCD subfamily.</text>
</comment>
<evidence type="ECO:0000256" key="3">
    <source>
        <dbReference type="ARBA" id="ARBA00022448"/>
    </source>
</evidence>
<keyword evidence="5 8" id="KW-0812">Transmembrane</keyword>
<gene>
    <name evidence="9" type="ordered locus">TON_0297</name>
</gene>
<feature type="transmembrane region" description="Helical" evidence="8">
    <location>
        <begin position="97"/>
        <end position="115"/>
    </location>
</feature>
<protein>
    <submittedName>
        <fullName evidence="9">ABC-type iron(III)-siderophore transport system, pernease component</fullName>
    </submittedName>
</protein>
<dbReference type="STRING" id="523850.TON_0297"/>
<keyword evidence="4" id="KW-1003">Cell membrane</keyword>
<evidence type="ECO:0000256" key="2">
    <source>
        <dbReference type="ARBA" id="ARBA00007935"/>
    </source>
</evidence>
<feature type="transmembrane region" description="Helical" evidence="8">
    <location>
        <begin position="5"/>
        <end position="23"/>
    </location>
</feature>
<feature type="transmembrane region" description="Helical" evidence="8">
    <location>
        <begin position="127"/>
        <end position="150"/>
    </location>
</feature>
<dbReference type="Proteomes" id="UP000002727">
    <property type="component" value="Chromosome"/>
</dbReference>
<dbReference type="OrthoDB" id="57034at2157"/>
<dbReference type="CDD" id="cd06550">
    <property type="entry name" value="TM_ABC_iron-siderophores_like"/>
    <property type="match status" value="1"/>
</dbReference>
<dbReference type="Gene3D" id="1.10.3470.10">
    <property type="entry name" value="ABC transporter involved in vitamin B12 uptake, BtuC"/>
    <property type="match status" value="1"/>
</dbReference>
<dbReference type="PATRIC" id="fig|523850.10.peg.299"/>
<evidence type="ECO:0000256" key="8">
    <source>
        <dbReference type="SAM" id="Phobius"/>
    </source>
</evidence>
<evidence type="ECO:0000313" key="9">
    <source>
        <dbReference type="EMBL" id="ACJ15782.1"/>
    </source>
</evidence>
<feature type="transmembrane region" description="Helical" evidence="8">
    <location>
        <begin position="285"/>
        <end position="306"/>
    </location>
</feature>
<dbReference type="AlphaFoldDB" id="B6YT95"/>
<feature type="transmembrane region" description="Helical" evidence="8">
    <location>
        <begin position="156"/>
        <end position="173"/>
    </location>
</feature>
<dbReference type="FunFam" id="1.10.3470.10:FF:000001">
    <property type="entry name" value="Vitamin B12 ABC transporter permease BtuC"/>
    <property type="match status" value="1"/>
</dbReference>
<dbReference type="RefSeq" id="WP_012571254.1">
    <property type="nucleotide sequence ID" value="NC_011529.1"/>
</dbReference>
<name>B6YT95_THEON</name>
<keyword evidence="7 8" id="KW-0472">Membrane</keyword>
<evidence type="ECO:0000256" key="6">
    <source>
        <dbReference type="ARBA" id="ARBA00022989"/>
    </source>
</evidence>
<feature type="transmembrane region" description="Helical" evidence="8">
    <location>
        <begin position="260"/>
        <end position="279"/>
    </location>
</feature>
<evidence type="ECO:0000256" key="5">
    <source>
        <dbReference type="ARBA" id="ARBA00022692"/>
    </source>
</evidence>
<feature type="transmembrane region" description="Helical" evidence="8">
    <location>
        <begin position="73"/>
        <end position="91"/>
    </location>
</feature>
<sequence>MKRFVFLYFIVFISSLFVGRFAFSPFNMDELAKTILVDVRLPRIVAASLVGASLSLAGLAFQNVFRNYLAGPNILGVTSGAAFGAVVAIMLFSFNPYFVQMFAFVFGIAAVFVAYKMSRLVGNGIVGLLLAGIAVSAFFSALVGMAKYLADPYDQLPTIVFWLLGSFAGIRWVDLRFFSIPMIIGIAGLILLRWAFNVLSLGEEEAKALGMNVSLYKKLVIGLAALAVSAATAVSGIISWVGLVSPHIARLLVGYDNRKLVPASAFTGAILLVICDDIARTLTPAELPLGVVTSLIGAPILVAILARRREHAKG</sequence>
<dbReference type="GeneID" id="7017959"/>
<dbReference type="GO" id="GO:0005886">
    <property type="term" value="C:plasma membrane"/>
    <property type="evidence" value="ECO:0007669"/>
    <property type="project" value="UniProtKB-SubCell"/>
</dbReference>
<keyword evidence="10" id="KW-1185">Reference proteome</keyword>
<proteinExistence type="inferred from homology"/>
<dbReference type="PANTHER" id="PTHR30472">
    <property type="entry name" value="FERRIC ENTEROBACTIN TRANSPORT SYSTEM PERMEASE PROTEIN"/>
    <property type="match status" value="1"/>
</dbReference>
<evidence type="ECO:0000256" key="1">
    <source>
        <dbReference type="ARBA" id="ARBA00004651"/>
    </source>
</evidence>
<dbReference type="eggNOG" id="arCOG01007">
    <property type="taxonomic scope" value="Archaea"/>
</dbReference>
<dbReference type="GO" id="GO:0022857">
    <property type="term" value="F:transmembrane transporter activity"/>
    <property type="evidence" value="ECO:0007669"/>
    <property type="project" value="InterPro"/>
</dbReference>
<dbReference type="HOGENOM" id="CLU_013016_0_2_2"/>
<organism evidence="9 10">
    <name type="scientific">Thermococcus onnurineus (strain NA1)</name>
    <dbReference type="NCBI Taxonomy" id="523850"/>
    <lineage>
        <taxon>Archaea</taxon>
        <taxon>Methanobacteriati</taxon>
        <taxon>Methanobacteriota</taxon>
        <taxon>Thermococci</taxon>
        <taxon>Thermococcales</taxon>
        <taxon>Thermococcaceae</taxon>
        <taxon>Thermococcus</taxon>
    </lineage>
</organism>
<dbReference type="InterPro" id="IPR037294">
    <property type="entry name" value="ABC_BtuC-like"/>
</dbReference>
<evidence type="ECO:0000256" key="4">
    <source>
        <dbReference type="ARBA" id="ARBA00022475"/>
    </source>
</evidence>
<dbReference type="InterPro" id="IPR000522">
    <property type="entry name" value="ABC_transptr_permease_BtuC"/>
</dbReference>
<accession>B6YT95</accession>